<keyword evidence="3" id="KW-1185">Reference proteome</keyword>
<reference evidence="2 3" key="1">
    <citation type="submission" date="2019-09" db="EMBL/GenBank/DDBJ databases">
        <authorList>
            <person name="Duangmal K."/>
            <person name="Teo W.F.A."/>
            <person name="Lipun K."/>
        </authorList>
    </citation>
    <scope>NUCLEOTIDE SEQUENCE [LARGE SCALE GENOMIC DNA]</scope>
    <source>
        <strain evidence="2 3">K1PN6</strain>
    </source>
</reference>
<proteinExistence type="predicted"/>
<keyword evidence="1" id="KW-1133">Transmembrane helix</keyword>
<organism evidence="2 3">
    <name type="scientific">Streptomyces acidicola</name>
    <dbReference type="NCBI Taxonomy" id="2596892"/>
    <lineage>
        <taxon>Bacteria</taxon>
        <taxon>Bacillati</taxon>
        <taxon>Actinomycetota</taxon>
        <taxon>Actinomycetes</taxon>
        <taxon>Kitasatosporales</taxon>
        <taxon>Streptomycetaceae</taxon>
        <taxon>Streptomyces</taxon>
    </lineage>
</organism>
<feature type="transmembrane region" description="Helical" evidence="1">
    <location>
        <begin position="128"/>
        <end position="146"/>
    </location>
</feature>
<keyword evidence="1" id="KW-0472">Membrane</keyword>
<evidence type="ECO:0000256" key="1">
    <source>
        <dbReference type="SAM" id="Phobius"/>
    </source>
</evidence>
<gene>
    <name evidence="2" type="ORF">FPZ41_10620</name>
</gene>
<protein>
    <submittedName>
        <fullName evidence="2">Uncharacterized protein</fullName>
    </submittedName>
</protein>
<comment type="caution">
    <text evidence="2">The sequence shown here is derived from an EMBL/GenBank/DDBJ whole genome shotgun (WGS) entry which is preliminary data.</text>
</comment>
<feature type="transmembrane region" description="Helical" evidence="1">
    <location>
        <begin position="17"/>
        <end position="35"/>
    </location>
</feature>
<dbReference type="EMBL" id="VMNX01000027">
    <property type="protein sequence ID" value="MPY48999.1"/>
    <property type="molecule type" value="Genomic_DNA"/>
</dbReference>
<evidence type="ECO:0000313" key="2">
    <source>
        <dbReference type="EMBL" id="MPY48999.1"/>
    </source>
</evidence>
<dbReference type="Proteomes" id="UP000373149">
    <property type="component" value="Unassembled WGS sequence"/>
</dbReference>
<keyword evidence="1" id="KW-0812">Transmembrane</keyword>
<dbReference type="RefSeq" id="WP_152861385.1">
    <property type="nucleotide sequence ID" value="NZ_VMNX01000027.1"/>
</dbReference>
<feature type="transmembrane region" description="Helical" evidence="1">
    <location>
        <begin position="172"/>
        <end position="190"/>
    </location>
</feature>
<sequence length="195" mass="20745">MTDSRTDSRPRGPVTRVILWICGGIVAFVAAFWAVTATADLALSAGVYGTPGTYKVESCYDTNTSRKNSDYDCYGDFIPDGGSADDAVYVHLEGTGHDYPDGTEFDARQGLEPQTIQRAGVRGVVGELWQVGFAVAILGWLAYLAIRPPKSGEPNRSPEPSWRERAADRADGGVVVGVAVGVLGFVANIVESITS</sequence>
<dbReference type="AlphaFoldDB" id="A0A5N8WP31"/>
<accession>A0A5N8WP31</accession>
<name>A0A5N8WP31_9ACTN</name>
<evidence type="ECO:0000313" key="3">
    <source>
        <dbReference type="Proteomes" id="UP000373149"/>
    </source>
</evidence>